<comment type="caution">
    <text evidence="2">The sequence shown here is derived from an EMBL/GenBank/DDBJ whole genome shotgun (WGS) entry which is preliminary data.</text>
</comment>
<gene>
    <name evidence="2" type="ORF">PAPYR_7174</name>
</gene>
<feature type="region of interest" description="Disordered" evidence="1">
    <location>
        <begin position="588"/>
        <end position="633"/>
    </location>
</feature>
<accession>A0ABQ8UDM5</accession>
<proteinExistence type="predicted"/>
<evidence type="ECO:0000256" key="1">
    <source>
        <dbReference type="SAM" id="MobiDB-lite"/>
    </source>
</evidence>
<dbReference type="Proteomes" id="UP001141327">
    <property type="component" value="Unassembled WGS sequence"/>
</dbReference>
<evidence type="ECO:0000313" key="3">
    <source>
        <dbReference type="Proteomes" id="UP001141327"/>
    </source>
</evidence>
<keyword evidence="3" id="KW-1185">Reference proteome</keyword>
<feature type="compositionally biased region" description="Low complexity" evidence="1">
    <location>
        <begin position="613"/>
        <end position="622"/>
    </location>
</feature>
<evidence type="ECO:0000313" key="2">
    <source>
        <dbReference type="EMBL" id="KAJ4457363.1"/>
    </source>
</evidence>
<dbReference type="EMBL" id="JAPMOS010000048">
    <property type="protein sequence ID" value="KAJ4457363.1"/>
    <property type="molecule type" value="Genomic_DNA"/>
</dbReference>
<dbReference type="InterPro" id="IPR027417">
    <property type="entry name" value="P-loop_NTPase"/>
</dbReference>
<sequence length="793" mass="86387">MYRESLRPFLWDSSLKCRRTGTETKCSCSYELAQHLHSRFCKSANYATPRTQLVDFFSDQMRGPEPCRIVFLGASQTGKSTLCNLLSAKLAADPNLVVLNLGCEGPQEKLCDEIKAHLPLPTPPRTLDLEDHVVAYQSLNPSKRLCLLLDEFTRLERPGLFLSAMKPMDRYIIPTIVLFGHPTPGLISTLSKHSSWETRLIAPQGMRVDPKLGAHEPPFTLEETVDLFTQWAGENALDPPFGKVIGARVYELALGHVGMTASIGIALDRGSFRNRPVAEFLRAQAAAAAAEGGRQPGDVLLSALADYTSSPEFLNFLVDTPCSAQSIITQAERLCLLPTLYRVLAPCRPITRADPHRAQEGLAAAVAIGALILEGAKYRVSSPILRSLVLWQLNFGGRRVVTPSSSSSPPPPLFKIFLDALQHCDLTVLQQPESRTKRYHDPGDPEWHCLREYSLQSSLFAALSKQARSYGCYCVPEALVLPPPDAPGRPAPVGLIRHGEMTQLIELAMAPLDERPAYFERLMTYDRLNPGFLRNALLVFFEPEPASPKAPDLTTPNNEAARQAIAVGQLQVIVVRFDKDLTRFQVYDPAKQKPEEPEIVSPRQAPTRSPLRGPAASQQGAPAPSPPPAQQRKSSLVLLASGHPFDPPVAIVAPPGAEPLVAGFPSSAPSPQPVGVLPRFAGTRHGRSDLAAGGEATSTEGGDIAPRKVTRVRARPELVAVLPKVEARLSTDDQQDWNEIRDAIFALCCSLDDLRALKVDRLRAEGIPGILASRVVTAISQVLTSAGKETVAH</sequence>
<protein>
    <recommendedName>
        <fullName evidence="4">AAA+ ATPase domain-containing protein</fullName>
    </recommendedName>
</protein>
<dbReference type="Gene3D" id="3.40.50.300">
    <property type="entry name" value="P-loop containing nucleotide triphosphate hydrolases"/>
    <property type="match status" value="1"/>
</dbReference>
<dbReference type="SUPFAM" id="SSF52540">
    <property type="entry name" value="P-loop containing nucleoside triphosphate hydrolases"/>
    <property type="match status" value="1"/>
</dbReference>
<evidence type="ECO:0008006" key="4">
    <source>
        <dbReference type="Google" id="ProtNLM"/>
    </source>
</evidence>
<reference evidence="2" key="1">
    <citation type="journal article" date="2022" name="bioRxiv">
        <title>Genomics of Preaxostyla Flagellates Illuminates Evolutionary Transitions and the Path Towards Mitochondrial Loss.</title>
        <authorList>
            <person name="Novak L.V.F."/>
            <person name="Treitli S.C."/>
            <person name="Pyrih J."/>
            <person name="Halakuc P."/>
            <person name="Pipaliya S.V."/>
            <person name="Vacek V."/>
            <person name="Brzon O."/>
            <person name="Soukal P."/>
            <person name="Eme L."/>
            <person name="Dacks J.B."/>
            <person name="Karnkowska A."/>
            <person name="Elias M."/>
            <person name="Hampl V."/>
        </authorList>
    </citation>
    <scope>NUCLEOTIDE SEQUENCE</scope>
    <source>
        <strain evidence="2">RCP-MX</strain>
    </source>
</reference>
<name>A0ABQ8UDM5_9EUKA</name>
<organism evidence="2 3">
    <name type="scientific">Paratrimastix pyriformis</name>
    <dbReference type="NCBI Taxonomy" id="342808"/>
    <lineage>
        <taxon>Eukaryota</taxon>
        <taxon>Metamonada</taxon>
        <taxon>Preaxostyla</taxon>
        <taxon>Paratrimastigidae</taxon>
        <taxon>Paratrimastix</taxon>
    </lineage>
</organism>